<sequence length="139" mass="16074">MDWKTKKLLIESFFYLGWARYLKSIPFSKMAPTLGNQMEETTFNPTPSYNKTLSSISRAINLMSRYTFWESQCLVKAIAAMKMLEKRNIESTLYLGTARDEKGELVAHAWLRSGPHYITGFEVMERFTVVGKFAKRIGK</sequence>
<organism evidence="2 3">
    <name type="scientific">Metabacillus sediminilitoris</name>
    <dbReference type="NCBI Taxonomy" id="2567941"/>
    <lineage>
        <taxon>Bacteria</taxon>
        <taxon>Bacillati</taxon>
        <taxon>Bacillota</taxon>
        <taxon>Bacilli</taxon>
        <taxon>Bacillales</taxon>
        <taxon>Bacillaceae</taxon>
        <taxon>Metabacillus</taxon>
    </lineage>
</organism>
<dbReference type="Proteomes" id="UP000310334">
    <property type="component" value="Unassembled WGS sequence"/>
</dbReference>
<feature type="domain" description="Microcin J25-processing protein McjB C-terminal" evidence="1">
    <location>
        <begin position="27"/>
        <end position="130"/>
    </location>
</feature>
<proteinExistence type="predicted"/>
<name>A0A4V3WFN6_9BACI</name>
<evidence type="ECO:0000259" key="1">
    <source>
        <dbReference type="Pfam" id="PF13471"/>
    </source>
</evidence>
<dbReference type="InterPro" id="IPR053521">
    <property type="entry name" value="McjB-like"/>
</dbReference>
<keyword evidence="3" id="KW-1185">Reference proteome</keyword>
<dbReference type="Pfam" id="PF13471">
    <property type="entry name" value="Transglut_core3"/>
    <property type="match status" value="1"/>
</dbReference>
<evidence type="ECO:0000313" key="3">
    <source>
        <dbReference type="Proteomes" id="UP000310334"/>
    </source>
</evidence>
<comment type="caution">
    <text evidence="2">The sequence shown here is derived from an EMBL/GenBank/DDBJ whole genome shotgun (WGS) entry which is preliminary data.</text>
</comment>
<dbReference type="OrthoDB" id="9812122at2"/>
<evidence type="ECO:0000313" key="2">
    <source>
        <dbReference type="EMBL" id="THF80712.1"/>
    </source>
</evidence>
<dbReference type="AlphaFoldDB" id="A0A4V3WFN6"/>
<accession>A0A4V3WFN6</accession>
<dbReference type="EMBL" id="SSNT01000006">
    <property type="protein sequence ID" value="THF80712.1"/>
    <property type="molecule type" value="Genomic_DNA"/>
</dbReference>
<dbReference type="InterPro" id="IPR032708">
    <property type="entry name" value="McjB_C"/>
</dbReference>
<reference evidence="2 3" key="1">
    <citation type="submission" date="2019-04" db="EMBL/GenBank/DDBJ databases">
        <title>Bacillus sediminilitoris sp. nov., isolated from a tidal flat sediment on the East China Sea.</title>
        <authorList>
            <person name="Wei Y."/>
            <person name="Mao H."/>
            <person name="Fang J."/>
        </authorList>
    </citation>
    <scope>NUCLEOTIDE SEQUENCE [LARGE SCALE GENOMIC DNA]</scope>
    <source>
        <strain evidence="2 3">DSL-17</strain>
    </source>
</reference>
<gene>
    <name evidence="2" type="ORF">E6W99_09130</name>
</gene>
<dbReference type="NCBIfam" id="NF033537">
    <property type="entry name" value="lasso_biosyn_B2"/>
    <property type="match status" value="1"/>
</dbReference>
<protein>
    <submittedName>
        <fullName evidence="2">Lasso peptide biosynthesis B2 protein</fullName>
    </submittedName>
</protein>